<accession>A0A1X2J1Q5</accession>
<feature type="region of interest" description="Disordered" evidence="9">
    <location>
        <begin position="126"/>
        <end position="150"/>
    </location>
</feature>
<dbReference type="Pfam" id="PF08550">
    <property type="entry name" value="GATA_AreA"/>
    <property type="match status" value="1"/>
</dbReference>
<dbReference type="InterPro" id="IPR000679">
    <property type="entry name" value="Znf_GATA"/>
</dbReference>
<evidence type="ECO:0000256" key="8">
    <source>
        <dbReference type="PROSITE-ProRule" id="PRU00094"/>
    </source>
</evidence>
<organism evidence="11 12">
    <name type="scientific">Absidia repens</name>
    <dbReference type="NCBI Taxonomy" id="90262"/>
    <lineage>
        <taxon>Eukaryota</taxon>
        <taxon>Fungi</taxon>
        <taxon>Fungi incertae sedis</taxon>
        <taxon>Mucoromycota</taxon>
        <taxon>Mucoromycotina</taxon>
        <taxon>Mucoromycetes</taxon>
        <taxon>Mucorales</taxon>
        <taxon>Cunninghamellaceae</taxon>
        <taxon>Absidia</taxon>
    </lineage>
</organism>
<proteinExistence type="predicted"/>
<evidence type="ECO:0000256" key="4">
    <source>
        <dbReference type="ARBA" id="ARBA00022833"/>
    </source>
</evidence>
<dbReference type="InterPro" id="IPR013088">
    <property type="entry name" value="Znf_NHR/GATA"/>
</dbReference>
<keyword evidence="4" id="KW-0862">Zinc</keyword>
<comment type="subcellular location">
    <subcellularLocation>
        <location evidence="1">Nucleus</location>
    </subcellularLocation>
</comment>
<evidence type="ECO:0000259" key="10">
    <source>
        <dbReference type="PROSITE" id="PS50114"/>
    </source>
</evidence>
<dbReference type="InterPro" id="IPR039355">
    <property type="entry name" value="Transcription_factor_GATA"/>
</dbReference>
<evidence type="ECO:0000256" key="6">
    <source>
        <dbReference type="ARBA" id="ARBA00023163"/>
    </source>
</evidence>
<evidence type="ECO:0000256" key="1">
    <source>
        <dbReference type="ARBA" id="ARBA00004123"/>
    </source>
</evidence>
<dbReference type="FunFam" id="3.30.50.10:FF:000007">
    <property type="entry name" value="Nitrogen regulatory AreA, N-terminal"/>
    <property type="match status" value="1"/>
</dbReference>
<dbReference type="PROSITE" id="PS50114">
    <property type="entry name" value="GATA_ZN_FINGER_2"/>
    <property type="match status" value="1"/>
</dbReference>
<feature type="compositionally biased region" description="Polar residues" evidence="9">
    <location>
        <begin position="231"/>
        <end position="242"/>
    </location>
</feature>
<reference evidence="11 12" key="1">
    <citation type="submission" date="2016-07" db="EMBL/GenBank/DDBJ databases">
        <title>Pervasive Adenine N6-methylation of Active Genes in Fungi.</title>
        <authorList>
            <consortium name="DOE Joint Genome Institute"/>
            <person name="Mondo S.J."/>
            <person name="Dannebaum R.O."/>
            <person name="Kuo R.C."/>
            <person name="Labutti K."/>
            <person name="Haridas S."/>
            <person name="Kuo A."/>
            <person name="Salamov A."/>
            <person name="Ahrendt S.R."/>
            <person name="Lipzen A."/>
            <person name="Sullivan W."/>
            <person name="Andreopoulos W.B."/>
            <person name="Clum A."/>
            <person name="Lindquist E."/>
            <person name="Daum C."/>
            <person name="Ramamoorthy G.K."/>
            <person name="Gryganskyi A."/>
            <person name="Culley D."/>
            <person name="Magnuson J.K."/>
            <person name="James T.Y."/>
            <person name="O'Malley M.A."/>
            <person name="Stajich J.E."/>
            <person name="Spatafora J.W."/>
            <person name="Visel A."/>
            <person name="Grigoriev I.V."/>
        </authorList>
    </citation>
    <scope>NUCLEOTIDE SEQUENCE [LARGE SCALE GENOMIC DNA]</scope>
    <source>
        <strain evidence="11 12">NRRL 1336</strain>
    </source>
</reference>
<feature type="compositionally biased region" description="Low complexity" evidence="9">
    <location>
        <begin position="249"/>
        <end position="265"/>
    </location>
</feature>
<keyword evidence="2" id="KW-0479">Metal-binding</keyword>
<dbReference type="InterPro" id="IPR013860">
    <property type="entry name" value="AreA_GATA"/>
</dbReference>
<dbReference type="AlphaFoldDB" id="A0A1X2J1Q5"/>
<dbReference type="GO" id="GO:0000978">
    <property type="term" value="F:RNA polymerase II cis-regulatory region sequence-specific DNA binding"/>
    <property type="evidence" value="ECO:0007669"/>
    <property type="project" value="TreeGrafter"/>
</dbReference>
<keyword evidence="3 8" id="KW-0863">Zinc-finger</keyword>
<dbReference type="GO" id="GO:0008270">
    <property type="term" value="F:zinc ion binding"/>
    <property type="evidence" value="ECO:0007669"/>
    <property type="project" value="UniProtKB-KW"/>
</dbReference>
<evidence type="ECO:0000256" key="3">
    <source>
        <dbReference type="ARBA" id="ARBA00022771"/>
    </source>
</evidence>
<evidence type="ECO:0000313" key="11">
    <source>
        <dbReference type="EMBL" id="ORZ25154.1"/>
    </source>
</evidence>
<protein>
    <recommendedName>
        <fullName evidence="10">GATA-type domain-containing protein</fullName>
    </recommendedName>
</protein>
<evidence type="ECO:0000256" key="5">
    <source>
        <dbReference type="ARBA" id="ARBA00023015"/>
    </source>
</evidence>
<keyword evidence="5" id="KW-0805">Transcription regulation</keyword>
<gene>
    <name evidence="11" type="ORF">BCR42DRAFT_363144</name>
</gene>
<dbReference type="GO" id="GO:0005634">
    <property type="term" value="C:nucleus"/>
    <property type="evidence" value="ECO:0007669"/>
    <property type="project" value="UniProtKB-SubCell"/>
</dbReference>
<feature type="compositionally biased region" description="Polar residues" evidence="9">
    <location>
        <begin position="267"/>
        <end position="282"/>
    </location>
</feature>
<name>A0A1X2J1Q5_9FUNG</name>
<dbReference type="EMBL" id="MCGE01000001">
    <property type="protein sequence ID" value="ORZ25154.1"/>
    <property type="molecule type" value="Genomic_DNA"/>
</dbReference>
<dbReference type="Proteomes" id="UP000193560">
    <property type="component" value="Unassembled WGS sequence"/>
</dbReference>
<dbReference type="SMART" id="SM00401">
    <property type="entry name" value="ZnF_GATA"/>
    <property type="match status" value="1"/>
</dbReference>
<dbReference type="GO" id="GO:0000981">
    <property type="term" value="F:DNA-binding transcription factor activity, RNA polymerase II-specific"/>
    <property type="evidence" value="ECO:0007669"/>
    <property type="project" value="TreeGrafter"/>
</dbReference>
<dbReference type="PRINTS" id="PR00619">
    <property type="entry name" value="GATAZNFINGER"/>
</dbReference>
<dbReference type="OrthoDB" id="515401at2759"/>
<evidence type="ECO:0000256" key="7">
    <source>
        <dbReference type="ARBA" id="ARBA00023242"/>
    </source>
</evidence>
<keyword evidence="12" id="KW-1185">Reference proteome</keyword>
<keyword evidence="7" id="KW-0539">Nucleus</keyword>
<feature type="domain" description="GATA-type" evidence="10">
    <location>
        <begin position="291"/>
        <end position="344"/>
    </location>
</feature>
<dbReference type="PANTHER" id="PTHR10071:SF281">
    <property type="entry name" value="BOX A-BINDING FACTOR-RELATED"/>
    <property type="match status" value="1"/>
</dbReference>
<dbReference type="PANTHER" id="PTHR10071">
    <property type="entry name" value="TRANSCRIPTION FACTOR GATA FAMILY MEMBER"/>
    <property type="match status" value="1"/>
</dbReference>
<dbReference type="SUPFAM" id="SSF57716">
    <property type="entry name" value="Glucocorticoid receptor-like (DNA-binding domain)"/>
    <property type="match status" value="1"/>
</dbReference>
<feature type="region of interest" description="Disordered" evidence="9">
    <location>
        <begin position="230"/>
        <end position="290"/>
    </location>
</feature>
<dbReference type="Pfam" id="PF00320">
    <property type="entry name" value="GATA"/>
    <property type="match status" value="1"/>
</dbReference>
<dbReference type="STRING" id="90262.A0A1X2J1Q5"/>
<dbReference type="GO" id="GO:0045944">
    <property type="term" value="P:positive regulation of transcription by RNA polymerase II"/>
    <property type="evidence" value="ECO:0007669"/>
    <property type="project" value="TreeGrafter"/>
</dbReference>
<evidence type="ECO:0000313" key="12">
    <source>
        <dbReference type="Proteomes" id="UP000193560"/>
    </source>
</evidence>
<evidence type="ECO:0000256" key="9">
    <source>
        <dbReference type="SAM" id="MobiDB-lite"/>
    </source>
</evidence>
<feature type="compositionally biased region" description="Low complexity" evidence="9">
    <location>
        <begin position="134"/>
        <end position="150"/>
    </location>
</feature>
<sequence length="559" mass="60891">MENDSNNGNFLKNNNDVKATLPDPKAQFILADSLFPDRHLSSNATNDDDNLLNKDDPLSAQIWRLYTKSKGALPNGARLENLTWRMMAKTLKKQQPLTRTELAPEELGSTDMLMDVDSTDSLFKNKRHSDTVHSPNLSSSVPSFSSSSSSNKYRFSSSTFMSSNSITIPADANQQASSSLYPTLLNTAATQKNTPSPPSSSSSLHPKEMNIESHLETYYAASDHPAEAAHQNGTIPTLNTNEISDRNGSVAPPSSRSSSESIPKPTTTPASSLPMSNSQLPTTPGKEEERKPVMTKCFNCKTSTTPLWRRNPDGQPLCNACGLFLKLHGVVRPLSLKSNVIKKRNRANPNTIPSATTAISAGNNMTSTNFICSNVGLTGVIGKRNNGNGIIQITPNNTENKSITCDSLSTQAQSLNKRQRRGSQEMMDDSIRSTDFSSSLPGLVIGSLPDYQPQHDGMLTGSSPTTLLHQRNYFEDDTNNNMIVGSAPILSWMGDGDQIQRQQPVTSPVETTLSQLTPDQLQQLVLQYQQQSIVHSGKELDSGSDLPSTMAWNIFTNSP</sequence>
<dbReference type="Gene3D" id="3.30.50.10">
    <property type="entry name" value="Erythroid Transcription Factor GATA-1, subunit A"/>
    <property type="match status" value="1"/>
</dbReference>
<dbReference type="CDD" id="cd00202">
    <property type="entry name" value="ZnF_GATA"/>
    <property type="match status" value="1"/>
</dbReference>
<dbReference type="PROSITE" id="PS00344">
    <property type="entry name" value="GATA_ZN_FINGER_1"/>
    <property type="match status" value="1"/>
</dbReference>
<dbReference type="GO" id="GO:0000122">
    <property type="term" value="P:negative regulation of transcription by RNA polymerase II"/>
    <property type="evidence" value="ECO:0007669"/>
    <property type="project" value="TreeGrafter"/>
</dbReference>
<keyword evidence="6" id="KW-0804">Transcription</keyword>
<comment type="caution">
    <text evidence="11">The sequence shown here is derived from an EMBL/GenBank/DDBJ whole genome shotgun (WGS) entry which is preliminary data.</text>
</comment>
<evidence type="ECO:0000256" key="2">
    <source>
        <dbReference type="ARBA" id="ARBA00022723"/>
    </source>
</evidence>